<accession>A0AAV1JHG9</accession>
<evidence type="ECO:0000313" key="15">
    <source>
        <dbReference type="Proteomes" id="UP001497472"/>
    </source>
</evidence>
<evidence type="ECO:0000256" key="10">
    <source>
        <dbReference type="PROSITE-ProRule" id="PRU00042"/>
    </source>
</evidence>
<evidence type="ECO:0000256" key="9">
    <source>
        <dbReference type="ARBA" id="ARBA00023242"/>
    </source>
</evidence>
<dbReference type="InterPro" id="IPR012934">
    <property type="entry name" value="Znf_AD"/>
</dbReference>
<comment type="caution">
    <text evidence="14">The sequence shown here is derived from an EMBL/GenBank/DDBJ whole genome shotgun (WGS) entry which is preliminary data.</text>
</comment>
<organism evidence="14 15">
    <name type="scientific">Leptosia nina</name>
    <dbReference type="NCBI Taxonomy" id="320188"/>
    <lineage>
        <taxon>Eukaryota</taxon>
        <taxon>Metazoa</taxon>
        <taxon>Ecdysozoa</taxon>
        <taxon>Arthropoda</taxon>
        <taxon>Hexapoda</taxon>
        <taxon>Insecta</taxon>
        <taxon>Pterygota</taxon>
        <taxon>Neoptera</taxon>
        <taxon>Endopterygota</taxon>
        <taxon>Lepidoptera</taxon>
        <taxon>Glossata</taxon>
        <taxon>Ditrysia</taxon>
        <taxon>Papilionoidea</taxon>
        <taxon>Pieridae</taxon>
        <taxon>Pierinae</taxon>
        <taxon>Leptosia</taxon>
    </lineage>
</organism>
<dbReference type="Gene3D" id="3.40.1800.20">
    <property type="match status" value="1"/>
</dbReference>
<dbReference type="Pfam" id="PF00096">
    <property type="entry name" value="zf-C2H2"/>
    <property type="match status" value="4"/>
</dbReference>
<feature type="domain" description="C2H2-type" evidence="12">
    <location>
        <begin position="310"/>
        <end position="337"/>
    </location>
</feature>
<dbReference type="SUPFAM" id="SSF57667">
    <property type="entry name" value="beta-beta-alpha zinc fingers"/>
    <property type="match status" value="4"/>
</dbReference>
<sequence length="504" mass="59380">MLNLNDEKKRQEIHEKLCFLNAMYVDVSNENNLPKTICFICYESLNSAHDFLHKVMKAQSYLSDMFAAPPVLYFSEDDKKEDEESIEDADVKPTNSKDNIDIEVKLEPKHENDLNVTEFLEAAMRNISDVEIYTHNDSRFKKSISKWKDYQWTCAYCNIEFLNVETLRLHSRITHGRCNAFACVYCKDFECSTFDGFVSHVRQHKKKLRKRCEYCDEALDEEFSDVHIKYHFKNNELPCHLCGEIFPKDVLQDHLEEFEPNKPKRKQNRKRGTPLTVEELTCRLCNKVYKTPNSLRDHQKLHAKNRKKDYTCDRCGKMFYSKGALTSHIMAHDQVRPHVCKICNKAFLFPNMLRRHVEMHSGVKPFSCEQCGRAFRLQYQLNAHKIIHTDNMPHVCKYCNKAFRFKQILKNHERQHTGHKPYSCEFCGMKFTNWSNFNKHTKRRHNMDTSKKKITPEGVFPINPQTGEIVQMQDAGTEEWRSKILIPGKRGKKKMKKGDNDELA</sequence>
<evidence type="ECO:0000259" key="13">
    <source>
        <dbReference type="PROSITE" id="PS51915"/>
    </source>
</evidence>
<feature type="domain" description="C2H2-type" evidence="12">
    <location>
        <begin position="152"/>
        <end position="175"/>
    </location>
</feature>
<dbReference type="GO" id="GO:0006357">
    <property type="term" value="P:regulation of transcription by RNA polymerase II"/>
    <property type="evidence" value="ECO:0007669"/>
    <property type="project" value="TreeGrafter"/>
</dbReference>
<dbReference type="SMART" id="SM00355">
    <property type="entry name" value="ZnF_C2H2"/>
    <property type="match status" value="9"/>
</dbReference>
<keyword evidence="9" id="KW-0539">Nucleus</keyword>
<dbReference type="PANTHER" id="PTHR24390">
    <property type="entry name" value="ZINC FINGER PROTEIN"/>
    <property type="match status" value="1"/>
</dbReference>
<evidence type="ECO:0000313" key="14">
    <source>
        <dbReference type="EMBL" id="CAK1548771.1"/>
    </source>
</evidence>
<comment type="caution">
    <text evidence="11">Lacks conserved residue(s) required for the propagation of feature annotation.</text>
</comment>
<dbReference type="Gene3D" id="3.30.160.60">
    <property type="entry name" value="Classic Zinc Finger"/>
    <property type="match status" value="5"/>
</dbReference>
<dbReference type="PROSITE" id="PS50157">
    <property type="entry name" value="ZINC_FINGER_C2H2_2"/>
    <property type="match status" value="7"/>
</dbReference>
<keyword evidence="3" id="KW-0479">Metal-binding</keyword>
<evidence type="ECO:0000256" key="5">
    <source>
        <dbReference type="ARBA" id="ARBA00022771"/>
    </source>
</evidence>
<evidence type="ECO:0000256" key="7">
    <source>
        <dbReference type="ARBA" id="ARBA00023015"/>
    </source>
</evidence>
<evidence type="ECO:0000256" key="8">
    <source>
        <dbReference type="ARBA" id="ARBA00023163"/>
    </source>
</evidence>
<feature type="domain" description="C2H2-type" evidence="12">
    <location>
        <begin position="366"/>
        <end position="393"/>
    </location>
</feature>
<feature type="domain" description="ZAD" evidence="13">
    <location>
        <begin position="1"/>
        <end position="65"/>
    </location>
</feature>
<dbReference type="GO" id="GO:0005634">
    <property type="term" value="C:nucleus"/>
    <property type="evidence" value="ECO:0007669"/>
    <property type="project" value="UniProtKB-SubCell"/>
</dbReference>
<dbReference type="FunFam" id="3.30.160.60:FF:000193">
    <property type="entry name" value="Zinc finger protein 300"/>
    <property type="match status" value="1"/>
</dbReference>
<evidence type="ECO:0000256" key="3">
    <source>
        <dbReference type="ARBA" id="ARBA00022723"/>
    </source>
</evidence>
<evidence type="ECO:0000256" key="11">
    <source>
        <dbReference type="PROSITE-ProRule" id="PRU01263"/>
    </source>
</evidence>
<comment type="subcellular location">
    <subcellularLocation>
        <location evidence="1">Nucleus</location>
    </subcellularLocation>
</comment>
<keyword evidence="15" id="KW-1185">Reference proteome</keyword>
<dbReference type="SUPFAM" id="SSF57716">
    <property type="entry name" value="Glucocorticoid receptor-like (DNA-binding domain)"/>
    <property type="match status" value="1"/>
</dbReference>
<dbReference type="GO" id="GO:0003700">
    <property type="term" value="F:DNA-binding transcription factor activity"/>
    <property type="evidence" value="ECO:0007669"/>
    <property type="project" value="TreeGrafter"/>
</dbReference>
<dbReference type="InterPro" id="IPR036236">
    <property type="entry name" value="Znf_C2H2_sf"/>
</dbReference>
<feature type="domain" description="C2H2-type" evidence="12">
    <location>
        <begin position="422"/>
        <end position="450"/>
    </location>
</feature>
<dbReference type="AlphaFoldDB" id="A0AAV1JHG9"/>
<dbReference type="Pfam" id="PF07776">
    <property type="entry name" value="zf-AD"/>
    <property type="match status" value="1"/>
</dbReference>
<evidence type="ECO:0000256" key="4">
    <source>
        <dbReference type="ARBA" id="ARBA00022737"/>
    </source>
</evidence>
<evidence type="ECO:0000259" key="12">
    <source>
        <dbReference type="PROSITE" id="PS50157"/>
    </source>
</evidence>
<feature type="domain" description="C2H2-type" evidence="12">
    <location>
        <begin position="394"/>
        <end position="421"/>
    </location>
</feature>
<keyword evidence="6" id="KW-0862">Zinc</keyword>
<reference evidence="14 15" key="1">
    <citation type="submission" date="2023-11" db="EMBL/GenBank/DDBJ databases">
        <authorList>
            <person name="Okamura Y."/>
        </authorList>
    </citation>
    <scope>NUCLEOTIDE SEQUENCE [LARGE SCALE GENOMIC DNA]</scope>
</reference>
<keyword evidence="4" id="KW-0677">Repeat</keyword>
<comment type="similarity">
    <text evidence="2">Belongs to the krueppel C2H2-type zinc-finger protein family.</text>
</comment>
<dbReference type="InterPro" id="IPR013087">
    <property type="entry name" value="Znf_C2H2_type"/>
</dbReference>
<feature type="domain" description="C2H2-type" evidence="12">
    <location>
        <begin position="338"/>
        <end position="365"/>
    </location>
</feature>
<dbReference type="PANTHER" id="PTHR24390:SF79">
    <property type="entry name" value="ASPARAGINE-RICH ZINC FINGER PROTEIN AZF1"/>
    <property type="match status" value="1"/>
</dbReference>
<dbReference type="PROSITE" id="PS51915">
    <property type="entry name" value="ZAD"/>
    <property type="match status" value="1"/>
</dbReference>
<keyword evidence="8" id="KW-0804">Transcription</keyword>
<name>A0AAV1JHG9_9NEOP</name>
<dbReference type="GO" id="GO:0000978">
    <property type="term" value="F:RNA polymerase II cis-regulatory region sequence-specific DNA binding"/>
    <property type="evidence" value="ECO:0007669"/>
    <property type="project" value="TreeGrafter"/>
</dbReference>
<feature type="domain" description="C2H2-type" evidence="12">
    <location>
        <begin position="280"/>
        <end position="307"/>
    </location>
</feature>
<dbReference type="Proteomes" id="UP001497472">
    <property type="component" value="Unassembled WGS sequence"/>
</dbReference>
<gene>
    <name evidence="14" type="ORF">LNINA_LOCUS8126</name>
</gene>
<dbReference type="GO" id="GO:0008270">
    <property type="term" value="F:zinc ion binding"/>
    <property type="evidence" value="ECO:0007669"/>
    <property type="project" value="UniProtKB-KW"/>
</dbReference>
<evidence type="ECO:0000256" key="1">
    <source>
        <dbReference type="ARBA" id="ARBA00004123"/>
    </source>
</evidence>
<dbReference type="EMBL" id="CAVLEF010000011">
    <property type="protein sequence ID" value="CAK1548771.1"/>
    <property type="molecule type" value="Genomic_DNA"/>
</dbReference>
<keyword evidence="7" id="KW-0805">Transcription regulation</keyword>
<protein>
    <submittedName>
        <fullName evidence="14">Uncharacterized protein</fullName>
    </submittedName>
</protein>
<dbReference type="FunFam" id="3.30.160.60:FF:001111">
    <property type="entry name" value="Zinc finger protein 92 homolog"/>
    <property type="match status" value="1"/>
</dbReference>
<proteinExistence type="inferred from homology"/>
<evidence type="ECO:0000256" key="6">
    <source>
        <dbReference type="ARBA" id="ARBA00022833"/>
    </source>
</evidence>
<evidence type="ECO:0000256" key="2">
    <source>
        <dbReference type="ARBA" id="ARBA00006991"/>
    </source>
</evidence>
<dbReference type="PROSITE" id="PS00028">
    <property type="entry name" value="ZINC_FINGER_C2H2_1"/>
    <property type="match status" value="7"/>
</dbReference>
<keyword evidence="5 10" id="KW-0863">Zinc-finger</keyword>